<dbReference type="Gene3D" id="3.40.190.10">
    <property type="entry name" value="Periplasmic binding protein-like II"/>
    <property type="match status" value="2"/>
</dbReference>
<dbReference type="SUPFAM" id="SSF53850">
    <property type="entry name" value="Periplasmic binding protein-like II"/>
    <property type="match status" value="1"/>
</dbReference>
<organism evidence="2 3">
    <name type="scientific">Melissococcus plutonius</name>
    <dbReference type="NCBI Taxonomy" id="33970"/>
    <lineage>
        <taxon>Bacteria</taxon>
        <taxon>Bacillati</taxon>
        <taxon>Bacillota</taxon>
        <taxon>Bacilli</taxon>
        <taxon>Lactobacillales</taxon>
        <taxon>Enterococcaceae</taxon>
        <taxon>Melissococcus</taxon>
    </lineage>
</organism>
<keyword evidence="1" id="KW-0732">Signal</keyword>
<evidence type="ECO:0000313" key="2">
    <source>
        <dbReference type="EMBL" id="BBC61519.1"/>
    </source>
</evidence>
<evidence type="ECO:0000256" key="1">
    <source>
        <dbReference type="ARBA" id="ARBA00022729"/>
    </source>
</evidence>
<evidence type="ECO:0000313" key="3">
    <source>
        <dbReference type="Proteomes" id="UP000269226"/>
    </source>
</evidence>
<name>A0A2Z5Y411_9ENTE</name>
<dbReference type="InterPro" id="IPR050490">
    <property type="entry name" value="Bact_solute-bd_prot1"/>
</dbReference>
<sequence>MKIKLNWMNVMKRNQKIKRILISSMMIFGIFSILSGCSTEKKVASDHNGKKDTISWMTMLHTPTPSAGDIQKQLEKYTGKKIEFNWVPDASKNERINAALSSKSLTDIISLTDIRNTTVRNALASGMFWDVEPYLKDYPNLAKISKERLDAARIKGKIYGVPFQEPVARYGILIRQDWLDNLGLKVPHTLDELEKVAQAFTEGDPNKDGKKHKTVGFVENQESFKYGFRSLTGYFGAGNWFTITKDEKVKPAFMQPEYKKAMKWFHNIYKKGWMNSDFSVMTKNDQKDYIVQGKGGIVLTILSEGRNYINSAKGTDQEGMKWTMINDMTDNQGKPRQLSDTNNGMGGWMAISKQNVKTEKDLKVVLKFINDLMNEEPYKLMSFGEKDIHYKVNKGNIYEKIKSSNWQQEVQPFASSRPSALVGDFKTTDAYSNLVNEKVKENEKYAVLDPTQSLTSETYDSQWSTLIEGVSDAYYKYMMGEMDMKGYDEAIKNFLDNGGSKIIQEFTDSYKASQSKQH</sequence>
<dbReference type="Proteomes" id="UP000269226">
    <property type="component" value="Chromosome"/>
</dbReference>
<gene>
    <name evidence="2" type="ORF">DAT561_1421</name>
</gene>
<dbReference type="PANTHER" id="PTHR43649">
    <property type="entry name" value="ARABINOSE-BINDING PROTEIN-RELATED"/>
    <property type="match status" value="1"/>
</dbReference>
<dbReference type="RefSeq" id="WP_015695326.1">
    <property type="nucleotide sequence ID" value="NZ_AP018492.1"/>
</dbReference>
<accession>A0A2Z5Y411</accession>
<reference evidence="2 3" key="1">
    <citation type="submission" date="2018-01" db="EMBL/GenBank/DDBJ databases">
        <title>Whole genome sequence of Melissococcus plutonius DAT561.</title>
        <authorList>
            <person name="Okumura K."/>
            <person name="Takamatsu D."/>
            <person name="Okura M."/>
        </authorList>
    </citation>
    <scope>NUCLEOTIDE SEQUENCE [LARGE SCALE GENOMIC DNA]</scope>
    <source>
        <strain evidence="2 3">DAT561</strain>
    </source>
</reference>
<dbReference type="CDD" id="cd13580">
    <property type="entry name" value="PBP2_AlgQ_like_1"/>
    <property type="match status" value="1"/>
</dbReference>
<dbReference type="AlphaFoldDB" id="A0A2Z5Y411"/>
<proteinExistence type="predicted"/>
<dbReference type="GeneID" id="57043957"/>
<protein>
    <submittedName>
        <fullName evidence="2">ABC transporter substrate-binding protein</fullName>
    </submittedName>
</protein>
<dbReference type="PANTHER" id="PTHR43649:SF33">
    <property type="entry name" value="POLYGALACTURONAN_RHAMNOGALACTURONAN-BINDING PROTEIN YTCQ"/>
    <property type="match status" value="1"/>
</dbReference>
<dbReference type="EMBL" id="AP018492">
    <property type="protein sequence ID" value="BBC61519.1"/>
    <property type="molecule type" value="Genomic_DNA"/>
</dbReference>